<dbReference type="CDD" id="cd06577">
    <property type="entry name" value="PASTA_pknB"/>
    <property type="match status" value="1"/>
</dbReference>
<evidence type="ECO:0000313" key="2">
    <source>
        <dbReference type="EMBL" id="GAA4243119.1"/>
    </source>
</evidence>
<proteinExistence type="predicted"/>
<dbReference type="Proteomes" id="UP001500620">
    <property type="component" value="Unassembled WGS sequence"/>
</dbReference>
<keyword evidence="3" id="KW-1185">Reference proteome</keyword>
<name>A0ABP8CT75_9ACTN</name>
<protein>
    <recommendedName>
        <fullName evidence="1">PASTA domain-containing protein</fullName>
    </recommendedName>
</protein>
<sequence>MPNVVGKNAAVAMDELQRLGFTKIQLGSQDPGDTVVILAANWTVAKQSTPAGTQAPTDALIVLTCTKKA</sequence>
<comment type="caution">
    <text evidence="2">The sequence shown here is derived from an EMBL/GenBank/DDBJ whole genome shotgun (WGS) entry which is preliminary data.</text>
</comment>
<dbReference type="Pfam" id="PF03793">
    <property type="entry name" value="PASTA"/>
    <property type="match status" value="1"/>
</dbReference>
<dbReference type="InterPro" id="IPR005543">
    <property type="entry name" value="PASTA_dom"/>
</dbReference>
<feature type="domain" description="PASTA" evidence="1">
    <location>
        <begin position="1"/>
        <end position="66"/>
    </location>
</feature>
<accession>A0ABP8CT75</accession>
<gene>
    <name evidence="2" type="ORF">GCM10022255_000840</name>
</gene>
<organism evidence="2 3">
    <name type="scientific">Dactylosporangium darangshiense</name>
    <dbReference type="NCBI Taxonomy" id="579108"/>
    <lineage>
        <taxon>Bacteria</taxon>
        <taxon>Bacillati</taxon>
        <taxon>Actinomycetota</taxon>
        <taxon>Actinomycetes</taxon>
        <taxon>Micromonosporales</taxon>
        <taxon>Micromonosporaceae</taxon>
        <taxon>Dactylosporangium</taxon>
    </lineage>
</organism>
<reference evidence="3" key="1">
    <citation type="journal article" date="2019" name="Int. J. Syst. Evol. Microbiol.">
        <title>The Global Catalogue of Microorganisms (GCM) 10K type strain sequencing project: providing services to taxonomists for standard genome sequencing and annotation.</title>
        <authorList>
            <consortium name="The Broad Institute Genomics Platform"/>
            <consortium name="The Broad Institute Genome Sequencing Center for Infectious Disease"/>
            <person name="Wu L."/>
            <person name="Ma J."/>
        </authorList>
    </citation>
    <scope>NUCLEOTIDE SEQUENCE [LARGE SCALE GENOMIC DNA]</scope>
    <source>
        <strain evidence="3">JCM 17441</strain>
    </source>
</reference>
<dbReference type="PROSITE" id="PS51178">
    <property type="entry name" value="PASTA"/>
    <property type="match status" value="1"/>
</dbReference>
<evidence type="ECO:0000259" key="1">
    <source>
        <dbReference type="PROSITE" id="PS51178"/>
    </source>
</evidence>
<evidence type="ECO:0000313" key="3">
    <source>
        <dbReference type="Proteomes" id="UP001500620"/>
    </source>
</evidence>
<dbReference type="EMBL" id="BAABAT010000001">
    <property type="protein sequence ID" value="GAA4243119.1"/>
    <property type="molecule type" value="Genomic_DNA"/>
</dbReference>
<dbReference type="Gene3D" id="3.30.10.20">
    <property type="match status" value="1"/>
</dbReference>